<dbReference type="EC" id="2.7.13.3" evidence="3"/>
<dbReference type="GO" id="GO:0005886">
    <property type="term" value="C:plasma membrane"/>
    <property type="evidence" value="ECO:0007669"/>
    <property type="project" value="UniProtKB-SubCell"/>
</dbReference>
<evidence type="ECO:0000256" key="12">
    <source>
        <dbReference type="ARBA" id="ARBA00023012"/>
    </source>
</evidence>
<dbReference type="CDD" id="cd06225">
    <property type="entry name" value="HAMP"/>
    <property type="match status" value="1"/>
</dbReference>
<dbReference type="SUPFAM" id="SSF55874">
    <property type="entry name" value="ATPase domain of HSP90 chaperone/DNA topoisomerase II/histidine kinase"/>
    <property type="match status" value="1"/>
</dbReference>
<dbReference type="InterPro" id="IPR003594">
    <property type="entry name" value="HATPase_dom"/>
</dbReference>
<dbReference type="CDD" id="cd00075">
    <property type="entry name" value="HATPase"/>
    <property type="match status" value="1"/>
</dbReference>
<dbReference type="GO" id="GO:0000155">
    <property type="term" value="F:phosphorelay sensor kinase activity"/>
    <property type="evidence" value="ECO:0007669"/>
    <property type="project" value="InterPro"/>
</dbReference>
<dbReference type="InterPro" id="IPR005467">
    <property type="entry name" value="His_kinase_dom"/>
</dbReference>
<dbReference type="SMART" id="SM00388">
    <property type="entry name" value="HisKA"/>
    <property type="match status" value="1"/>
</dbReference>
<name>A0A3S0JXE7_9BACI</name>
<dbReference type="GO" id="GO:0005524">
    <property type="term" value="F:ATP binding"/>
    <property type="evidence" value="ECO:0007669"/>
    <property type="project" value="UniProtKB-KW"/>
</dbReference>
<reference evidence="17 18" key="1">
    <citation type="submission" date="2018-12" db="EMBL/GenBank/DDBJ databases">
        <authorList>
            <person name="Yu L."/>
        </authorList>
    </citation>
    <scope>NUCLEOTIDE SEQUENCE [LARGE SCALE GENOMIC DNA]</scope>
    <source>
        <strain evidence="17 18">S5H2222</strain>
    </source>
</reference>
<evidence type="ECO:0000256" key="2">
    <source>
        <dbReference type="ARBA" id="ARBA00004651"/>
    </source>
</evidence>
<evidence type="ECO:0000313" key="17">
    <source>
        <dbReference type="EMBL" id="RTQ93643.1"/>
    </source>
</evidence>
<dbReference type="PROSITE" id="PS50109">
    <property type="entry name" value="HIS_KIN"/>
    <property type="match status" value="1"/>
</dbReference>
<dbReference type="PANTHER" id="PTHR45528">
    <property type="entry name" value="SENSOR HISTIDINE KINASE CPXA"/>
    <property type="match status" value="1"/>
</dbReference>
<sequence>MKLRTKIHLFTTLLMLILLILMNIGVYLLYEQLSINTEYKQLKSRGEELLTALNQVTEETNPNMILRAYMPTAGAVRVKNEAGEEITSVEASLSMANIQLEMKQGESYIKSEINGSPIIMTEMPAIWIDGNVVKLQLIQRLDELAANQSLLKLILVAVTVLAAIPLLLSNMALSRIILKPLERLSEAMKKSGSTGTYEKIDHVDVGKDELAEIGRTFNGMMEVLETNYKKQEQFVSNASHELKTPLTVIESYSKLLLRRGFTNEKVAKEALEAIVNESSRMNELIVQMLELAKNKENMSLSIDKINLSQLLENTLLQMHQAYSREFELHGDSNLFAYTDSQKIKQLFFILLDNARKYSDDKVIVTATKNEHFISVAIEDFGVGIPKEQLPHLFDRFYRVNQDRNRKTGGTGLGLAIARELAERLDIEIKVESKVGYGTCFTLLIPINDDFSEVDSK</sequence>
<evidence type="ECO:0000256" key="10">
    <source>
        <dbReference type="ARBA" id="ARBA00022840"/>
    </source>
</evidence>
<dbReference type="Proteomes" id="UP000276349">
    <property type="component" value="Unassembled WGS sequence"/>
</dbReference>
<evidence type="ECO:0000256" key="9">
    <source>
        <dbReference type="ARBA" id="ARBA00022777"/>
    </source>
</evidence>
<dbReference type="RefSeq" id="WP_126293874.1">
    <property type="nucleotide sequence ID" value="NZ_CP155468.1"/>
</dbReference>
<dbReference type="Gene3D" id="1.10.287.130">
    <property type="match status" value="1"/>
</dbReference>
<gene>
    <name evidence="17" type="ORF">EKG35_07755</name>
</gene>
<accession>A0A3S0JXE7</accession>
<evidence type="ECO:0000256" key="6">
    <source>
        <dbReference type="ARBA" id="ARBA00022679"/>
    </source>
</evidence>
<dbReference type="FunFam" id="3.30.565.10:FF:000006">
    <property type="entry name" value="Sensor histidine kinase WalK"/>
    <property type="match status" value="1"/>
</dbReference>
<evidence type="ECO:0000256" key="4">
    <source>
        <dbReference type="ARBA" id="ARBA00022475"/>
    </source>
</evidence>
<keyword evidence="18" id="KW-1185">Reference proteome</keyword>
<dbReference type="InterPro" id="IPR003661">
    <property type="entry name" value="HisK_dim/P_dom"/>
</dbReference>
<evidence type="ECO:0000259" key="15">
    <source>
        <dbReference type="PROSITE" id="PS50109"/>
    </source>
</evidence>
<dbReference type="Pfam" id="PF00672">
    <property type="entry name" value="HAMP"/>
    <property type="match status" value="1"/>
</dbReference>
<keyword evidence="4" id="KW-1003">Cell membrane</keyword>
<comment type="caution">
    <text evidence="17">The sequence shown here is derived from an EMBL/GenBank/DDBJ whole genome shotgun (WGS) entry which is preliminary data.</text>
</comment>
<evidence type="ECO:0000313" key="18">
    <source>
        <dbReference type="Proteomes" id="UP000276349"/>
    </source>
</evidence>
<evidence type="ECO:0000256" key="13">
    <source>
        <dbReference type="ARBA" id="ARBA00023136"/>
    </source>
</evidence>
<dbReference type="OrthoDB" id="9786919at2"/>
<dbReference type="InterPro" id="IPR004358">
    <property type="entry name" value="Sig_transdc_His_kin-like_C"/>
</dbReference>
<dbReference type="SMART" id="SM00387">
    <property type="entry name" value="HATPase_c"/>
    <property type="match status" value="1"/>
</dbReference>
<comment type="subcellular location">
    <subcellularLocation>
        <location evidence="2">Cell membrane</location>
        <topology evidence="2">Multi-pass membrane protein</topology>
    </subcellularLocation>
</comment>
<feature type="domain" description="Histidine kinase" evidence="15">
    <location>
        <begin position="237"/>
        <end position="448"/>
    </location>
</feature>
<dbReference type="InterPro" id="IPR036890">
    <property type="entry name" value="HATPase_C_sf"/>
</dbReference>
<keyword evidence="10" id="KW-0067">ATP-binding</keyword>
<evidence type="ECO:0000256" key="5">
    <source>
        <dbReference type="ARBA" id="ARBA00022553"/>
    </source>
</evidence>
<dbReference type="InterPro" id="IPR003660">
    <property type="entry name" value="HAMP_dom"/>
</dbReference>
<dbReference type="Gene3D" id="6.10.340.10">
    <property type="match status" value="1"/>
</dbReference>
<evidence type="ECO:0000259" key="16">
    <source>
        <dbReference type="PROSITE" id="PS50885"/>
    </source>
</evidence>
<keyword evidence="9 17" id="KW-0418">Kinase</keyword>
<feature type="domain" description="HAMP" evidence="16">
    <location>
        <begin position="175"/>
        <end position="229"/>
    </location>
</feature>
<evidence type="ECO:0000256" key="3">
    <source>
        <dbReference type="ARBA" id="ARBA00012438"/>
    </source>
</evidence>
<dbReference type="PANTHER" id="PTHR45528:SF1">
    <property type="entry name" value="SENSOR HISTIDINE KINASE CPXA"/>
    <property type="match status" value="1"/>
</dbReference>
<keyword evidence="13 14" id="KW-0472">Membrane</keyword>
<dbReference type="SMART" id="SM00304">
    <property type="entry name" value="HAMP"/>
    <property type="match status" value="1"/>
</dbReference>
<keyword evidence="7 14" id="KW-0812">Transmembrane</keyword>
<evidence type="ECO:0000256" key="1">
    <source>
        <dbReference type="ARBA" id="ARBA00000085"/>
    </source>
</evidence>
<dbReference type="Gene3D" id="3.30.565.10">
    <property type="entry name" value="Histidine kinase-like ATPase, C-terminal domain"/>
    <property type="match status" value="1"/>
</dbReference>
<dbReference type="PROSITE" id="PS50885">
    <property type="entry name" value="HAMP"/>
    <property type="match status" value="1"/>
</dbReference>
<keyword evidence="11 14" id="KW-1133">Transmembrane helix</keyword>
<dbReference type="Pfam" id="PF02518">
    <property type="entry name" value="HATPase_c"/>
    <property type="match status" value="1"/>
</dbReference>
<feature type="transmembrane region" description="Helical" evidence="14">
    <location>
        <begin position="7"/>
        <end position="30"/>
    </location>
</feature>
<dbReference type="AlphaFoldDB" id="A0A3S0JXE7"/>
<protein>
    <recommendedName>
        <fullName evidence="3">histidine kinase</fullName>
        <ecNumber evidence="3">2.7.13.3</ecNumber>
    </recommendedName>
</protein>
<evidence type="ECO:0000256" key="8">
    <source>
        <dbReference type="ARBA" id="ARBA00022741"/>
    </source>
</evidence>
<keyword evidence="6" id="KW-0808">Transferase</keyword>
<dbReference type="InterPro" id="IPR050398">
    <property type="entry name" value="HssS/ArlS-like"/>
</dbReference>
<dbReference type="Pfam" id="PF00512">
    <property type="entry name" value="HisKA"/>
    <property type="match status" value="1"/>
</dbReference>
<keyword evidence="5" id="KW-0597">Phosphoprotein</keyword>
<evidence type="ECO:0000256" key="14">
    <source>
        <dbReference type="SAM" id="Phobius"/>
    </source>
</evidence>
<dbReference type="FunFam" id="1.10.287.130:FF:000001">
    <property type="entry name" value="Two-component sensor histidine kinase"/>
    <property type="match status" value="1"/>
</dbReference>
<keyword evidence="12" id="KW-0902">Two-component regulatory system</keyword>
<dbReference type="PRINTS" id="PR00344">
    <property type="entry name" value="BCTRLSENSOR"/>
</dbReference>
<evidence type="ECO:0000256" key="7">
    <source>
        <dbReference type="ARBA" id="ARBA00022692"/>
    </source>
</evidence>
<organism evidence="17 18">
    <name type="scientific">Lysinibacillus telephonicus</name>
    <dbReference type="NCBI Taxonomy" id="1714840"/>
    <lineage>
        <taxon>Bacteria</taxon>
        <taxon>Bacillati</taxon>
        <taxon>Bacillota</taxon>
        <taxon>Bacilli</taxon>
        <taxon>Bacillales</taxon>
        <taxon>Bacillaceae</taxon>
        <taxon>Lysinibacillus</taxon>
    </lineage>
</organism>
<dbReference type="SUPFAM" id="SSF47384">
    <property type="entry name" value="Homodimeric domain of signal transducing histidine kinase"/>
    <property type="match status" value="1"/>
</dbReference>
<dbReference type="EMBL" id="RXNR01000017">
    <property type="protein sequence ID" value="RTQ93643.1"/>
    <property type="molecule type" value="Genomic_DNA"/>
</dbReference>
<evidence type="ECO:0000256" key="11">
    <source>
        <dbReference type="ARBA" id="ARBA00022989"/>
    </source>
</evidence>
<comment type="catalytic activity">
    <reaction evidence="1">
        <text>ATP + protein L-histidine = ADP + protein N-phospho-L-histidine.</text>
        <dbReference type="EC" id="2.7.13.3"/>
    </reaction>
</comment>
<dbReference type="CDD" id="cd00082">
    <property type="entry name" value="HisKA"/>
    <property type="match status" value="1"/>
</dbReference>
<keyword evidence="8" id="KW-0547">Nucleotide-binding</keyword>
<dbReference type="InterPro" id="IPR036097">
    <property type="entry name" value="HisK_dim/P_sf"/>
</dbReference>
<proteinExistence type="predicted"/>